<feature type="region of interest" description="Disordered" evidence="1">
    <location>
        <begin position="1"/>
        <end position="43"/>
    </location>
</feature>
<protein>
    <recommendedName>
        <fullName evidence="4">Zinc finger CCCH domain-containing protein 13</fullName>
    </recommendedName>
</protein>
<dbReference type="STRING" id="4577.A0A1D6F0R0"/>
<feature type="transmembrane region" description="Helical" evidence="2">
    <location>
        <begin position="498"/>
        <end position="518"/>
    </location>
</feature>
<organism evidence="3">
    <name type="scientific">Zea mays</name>
    <name type="common">Maize</name>
    <dbReference type="NCBI Taxonomy" id="4577"/>
    <lineage>
        <taxon>Eukaryota</taxon>
        <taxon>Viridiplantae</taxon>
        <taxon>Streptophyta</taxon>
        <taxon>Embryophyta</taxon>
        <taxon>Tracheophyta</taxon>
        <taxon>Spermatophyta</taxon>
        <taxon>Magnoliopsida</taxon>
        <taxon>Liliopsida</taxon>
        <taxon>Poales</taxon>
        <taxon>Poaceae</taxon>
        <taxon>PACMAD clade</taxon>
        <taxon>Panicoideae</taxon>
        <taxon>Andropogonodae</taxon>
        <taxon>Andropogoneae</taxon>
        <taxon>Tripsacinae</taxon>
        <taxon>Zea</taxon>
    </lineage>
</organism>
<feature type="compositionally biased region" description="Basic and acidic residues" evidence="1">
    <location>
        <begin position="88"/>
        <end position="115"/>
    </location>
</feature>
<reference evidence="3" key="1">
    <citation type="submission" date="2015-12" db="EMBL/GenBank/DDBJ databases">
        <title>Update maize B73 reference genome by single molecule sequencing technologies.</title>
        <authorList>
            <consortium name="Maize Genome Sequencing Project"/>
            <person name="Ware D."/>
        </authorList>
    </citation>
    <scope>NUCLEOTIDE SEQUENCE [LARGE SCALE GENOMIC DNA]</scope>
    <source>
        <tissue evidence="3">Seedling</tissue>
    </source>
</reference>
<gene>
    <name evidence="3" type="ORF">ZEAMMB73_Zm00001d006789</name>
</gene>
<accession>A0A1D6F0R0</accession>
<feature type="region of interest" description="Disordered" evidence="1">
    <location>
        <begin position="801"/>
        <end position="829"/>
    </location>
</feature>
<feature type="compositionally biased region" description="Basic and acidic residues" evidence="1">
    <location>
        <begin position="425"/>
        <end position="437"/>
    </location>
</feature>
<dbReference type="AlphaFoldDB" id="A0A1D6F0R0"/>
<keyword evidence="2" id="KW-0812">Transmembrane</keyword>
<proteinExistence type="predicted"/>
<feature type="region of interest" description="Disordered" evidence="1">
    <location>
        <begin position="58"/>
        <end position="115"/>
    </location>
</feature>
<sequence length="899" mass="101894">MSGPPKRLHEESSHSTPAKRPLDDNSLYSSPSGKAIQSSSSDFHGFFEHDGRFAKIQRVEARDDKRPPLVHRMHGSSNFVDHTVLSDSRLEPKHNKDTRDNKADDRDTKADARDVYSDPSIEFQFNKIDSDVKIDNRADGNEIRADRRGHHDYKGDTKFDKDNHPIVASSLGWKDNKEHRGKRYFEQPSDNADWRFPRPGLQGTDETLKGLTSMEDRNSRDAHDSAFDNKAESKGEDKFRDKDRKKKDEKHRDFGSREGERNDRRTGIQLGGSGVERREMQREERDAEKWDRERKDSLRDKEGNDREKDSAKKDPSMVMEKDNTIVEKLLSDGPVKNAEHENTTTETKVLKDDAWKGHDRDPKDKKREKDLDAGDRHEQRSKYNDKESDDNGTEGDTEKDKDVFGSVQRRRMVRPRGGGSQASQRDPRFRSRTRDGEGAQASEDNRYCYGNHACISTSNVISIGRAILVLGWLVVLGKLSRKALCRNDEQPVAVCTKLFILWLCKFWVLFCYLSLLFISGKSEVSAILYKAGECMQELLKSWKDFEATQEATNVESLQNGPTLEIRIPAEFVTSTNRQVSVHTKQTISVSVPLVISMLHVETEALSATLLYIIIFELPSDLNSLVLMHTGYCSPTSSPPPSAIQELHATVQVLPPQESYTSTLRNNVRSRAWGAGIGCSFRIERCCIVKARKGGGTIDLEPRLSHTSAVEPTLAPVAVERTMTTRAAASNALRQQRFVREVTIQYNLCNEPWLKYSISIVADKGLKKSLYTSARLKKGEVIYLETHFNRYELCFSGEKPRGIGSSSNASDAEPEKHQSSSHHSQNGSVEHELRDVFRWSRCKKAMPESAMRSTGIPLPADQLEVLQDNLEWEDVQWSQTGVWVAGKEYPLARVHFLSGN</sequence>
<feature type="compositionally biased region" description="Basic and acidic residues" evidence="1">
    <location>
        <begin position="275"/>
        <end position="325"/>
    </location>
</feature>
<feature type="compositionally biased region" description="Basic and acidic residues" evidence="1">
    <location>
        <begin position="58"/>
        <end position="67"/>
    </location>
</feature>
<evidence type="ECO:0000313" key="3">
    <source>
        <dbReference type="EMBL" id="ONM25089.1"/>
    </source>
</evidence>
<name>A0A1D6F0R0_MAIZE</name>
<keyword evidence="2" id="KW-1133">Transmembrane helix</keyword>
<feature type="region of interest" description="Disordered" evidence="1">
    <location>
        <begin position="139"/>
        <end position="439"/>
    </location>
</feature>
<dbReference type="FunCoup" id="A0A1D6F0R0">
    <property type="interactions" value="2274"/>
</dbReference>
<evidence type="ECO:0000256" key="1">
    <source>
        <dbReference type="SAM" id="MobiDB-lite"/>
    </source>
</evidence>
<feature type="compositionally biased region" description="Basic and acidic residues" evidence="1">
    <location>
        <begin position="250"/>
        <end position="266"/>
    </location>
</feature>
<feature type="transmembrane region" description="Helical" evidence="2">
    <location>
        <begin position="460"/>
        <end position="477"/>
    </location>
</feature>
<feature type="compositionally biased region" description="Polar residues" evidence="1">
    <location>
        <begin position="26"/>
        <end position="42"/>
    </location>
</feature>
<dbReference type="IntAct" id="A0A1D6F0R0">
    <property type="interactions" value="3"/>
</dbReference>
<feature type="compositionally biased region" description="Basic and acidic residues" evidence="1">
    <location>
        <begin position="152"/>
        <end position="164"/>
    </location>
</feature>
<evidence type="ECO:0000256" key="2">
    <source>
        <dbReference type="SAM" id="Phobius"/>
    </source>
</evidence>
<dbReference type="InParanoid" id="A0A1D6F0R0"/>
<evidence type="ECO:0008006" key="4">
    <source>
        <dbReference type="Google" id="ProtNLM"/>
    </source>
</evidence>
<feature type="compositionally biased region" description="Basic and acidic residues" evidence="1">
    <location>
        <begin position="337"/>
        <end position="386"/>
    </location>
</feature>
<feature type="compositionally biased region" description="Basic and acidic residues" evidence="1">
    <location>
        <begin position="214"/>
        <end position="242"/>
    </location>
</feature>
<dbReference type="EMBL" id="CM007648">
    <property type="protein sequence ID" value="ONM25089.1"/>
    <property type="molecule type" value="Genomic_DNA"/>
</dbReference>
<keyword evidence="2" id="KW-0472">Membrane</keyword>
<dbReference type="ExpressionAtlas" id="A0A1D6F0R0">
    <property type="expression patterns" value="baseline and differential"/>
</dbReference>